<evidence type="ECO:0000259" key="9">
    <source>
        <dbReference type="SMART" id="SM00650"/>
    </source>
</evidence>
<dbReference type="InterPro" id="IPR023165">
    <property type="entry name" value="rRNA_Ade_diMease-like_C"/>
</dbReference>
<name>A0A930VWJ0_9ACTN</name>
<comment type="similarity">
    <text evidence="7">Belongs to the class I-like SAM-binding methyltransferase superfamily. rRNA adenine N(6)-methyltransferase family. RsmA subfamily.</text>
</comment>
<dbReference type="InterPro" id="IPR001737">
    <property type="entry name" value="KsgA/Erm"/>
</dbReference>
<evidence type="ECO:0000256" key="6">
    <source>
        <dbReference type="ARBA" id="ARBA00022884"/>
    </source>
</evidence>
<dbReference type="InterPro" id="IPR020596">
    <property type="entry name" value="rRNA_Ade_Mease_Trfase_CS"/>
</dbReference>
<feature type="binding site" evidence="7 8">
    <location>
        <position position="151"/>
    </location>
    <ligand>
        <name>S-adenosyl-L-methionine</name>
        <dbReference type="ChEBI" id="CHEBI:59789"/>
    </ligand>
</feature>
<dbReference type="PANTHER" id="PTHR11727:SF7">
    <property type="entry name" value="DIMETHYLADENOSINE TRANSFERASE-RELATED"/>
    <property type="match status" value="1"/>
</dbReference>
<comment type="catalytic activity">
    <reaction evidence="7">
        <text>adenosine(1518)/adenosine(1519) in 16S rRNA + 4 S-adenosyl-L-methionine = N(6)-dimethyladenosine(1518)/N(6)-dimethyladenosine(1519) in 16S rRNA + 4 S-adenosyl-L-homocysteine + 4 H(+)</text>
        <dbReference type="Rhea" id="RHEA:19609"/>
        <dbReference type="Rhea" id="RHEA-COMP:10232"/>
        <dbReference type="Rhea" id="RHEA-COMP:10233"/>
        <dbReference type="ChEBI" id="CHEBI:15378"/>
        <dbReference type="ChEBI" id="CHEBI:57856"/>
        <dbReference type="ChEBI" id="CHEBI:59789"/>
        <dbReference type="ChEBI" id="CHEBI:74411"/>
        <dbReference type="ChEBI" id="CHEBI:74493"/>
        <dbReference type="EC" id="2.1.1.182"/>
    </reaction>
</comment>
<dbReference type="PROSITE" id="PS51689">
    <property type="entry name" value="SAM_RNA_A_N6_MT"/>
    <property type="match status" value="1"/>
</dbReference>
<organism evidence="10 11">
    <name type="scientific">Lancefieldella rimae</name>
    <dbReference type="NCBI Taxonomy" id="1383"/>
    <lineage>
        <taxon>Bacteria</taxon>
        <taxon>Bacillati</taxon>
        <taxon>Actinomycetota</taxon>
        <taxon>Coriobacteriia</taxon>
        <taxon>Coriobacteriales</taxon>
        <taxon>Atopobiaceae</taxon>
        <taxon>Lancefieldella</taxon>
    </lineage>
</organism>
<dbReference type="GO" id="GO:0005829">
    <property type="term" value="C:cytosol"/>
    <property type="evidence" value="ECO:0007669"/>
    <property type="project" value="TreeGrafter"/>
</dbReference>
<dbReference type="InterPro" id="IPR020598">
    <property type="entry name" value="rRNA_Ade_methylase_Trfase_N"/>
</dbReference>
<dbReference type="Gene3D" id="3.40.50.150">
    <property type="entry name" value="Vaccinia Virus protein VP39"/>
    <property type="match status" value="1"/>
</dbReference>
<keyword evidence="1 7" id="KW-0963">Cytoplasm</keyword>
<feature type="binding site" evidence="7 8">
    <location>
        <position position="38"/>
    </location>
    <ligand>
        <name>S-adenosyl-L-methionine</name>
        <dbReference type="ChEBI" id="CHEBI:59789"/>
    </ligand>
</feature>
<evidence type="ECO:0000256" key="2">
    <source>
        <dbReference type="ARBA" id="ARBA00022552"/>
    </source>
</evidence>
<dbReference type="EC" id="2.1.1.182" evidence="7"/>
<evidence type="ECO:0000256" key="7">
    <source>
        <dbReference type="HAMAP-Rule" id="MF_00607"/>
    </source>
</evidence>
<dbReference type="SUPFAM" id="SSF53335">
    <property type="entry name" value="S-adenosyl-L-methionine-dependent methyltransferases"/>
    <property type="match status" value="1"/>
</dbReference>
<comment type="function">
    <text evidence="7">Specifically dimethylates two adjacent adenosines (A1518 and A1519) in the loop of a conserved hairpin near the 3'-end of 16S rRNA in the 30S particle. May play a critical role in biogenesis of 30S subunits.</text>
</comment>
<evidence type="ECO:0000313" key="10">
    <source>
        <dbReference type="EMBL" id="MBF4807400.1"/>
    </source>
</evidence>
<comment type="caution">
    <text evidence="10">The sequence shown here is derived from an EMBL/GenBank/DDBJ whole genome shotgun (WGS) entry which is preliminary data.</text>
</comment>
<sequence>MTSAAQDAASWLANPRATRETLEAFGLATKHRLGQNFLVEDNIIRKIIRLAELTSDDVVLEVGPGLGTLTVAMLDYVRAVCSIEADRELEGVLATTCKEPHQDSFVLCMGDALKATPQLVGDAYASLGVFADVDGKEESGALIGPNKFVSNLPYQVAATLILLFFQEFTTLEQAIVMVQAEVADRIAAKPGTKAYGAYTAKLALYAQVSGRFEVAPGNFMPPPRVNSAVVRLERAPMTDPSGTGVLTSEQLFWVARVIDAAFAQRRKTIRNSMSASGFKKDTLERALLAAHIEPTVRAEALGVKDFVRLAMALAEGGAYGEETAFVHGRR</sequence>
<dbReference type="InterPro" id="IPR011530">
    <property type="entry name" value="rRNA_adenine_dimethylase"/>
</dbReference>
<evidence type="ECO:0000256" key="5">
    <source>
        <dbReference type="ARBA" id="ARBA00022691"/>
    </source>
</evidence>
<dbReference type="EMBL" id="JABZGW010000040">
    <property type="protein sequence ID" value="MBF4807400.1"/>
    <property type="molecule type" value="Genomic_DNA"/>
</dbReference>
<dbReference type="GO" id="GO:0003723">
    <property type="term" value="F:RNA binding"/>
    <property type="evidence" value="ECO:0007669"/>
    <property type="project" value="UniProtKB-UniRule"/>
</dbReference>
<evidence type="ECO:0000256" key="8">
    <source>
        <dbReference type="PROSITE-ProRule" id="PRU01026"/>
    </source>
</evidence>
<keyword evidence="3 7" id="KW-0489">Methyltransferase</keyword>
<accession>A0A930VWJ0</accession>
<keyword evidence="6 7" id="KW-0694">RNA-binding</keyword>
<evidence type="ECO:0000256" key="3">
    <source>
        <dbReference type="ARBA" id="ARBA00022603"/>
    </source>
</evidence>
<feature type="binding site" evidence="7 8">
    <location>
        <position position="36"/>
    </location>
    <ligand>
        <name>S-adenosyl-L-methionine</name>
        <dbReference type="ChEBI" id="CHEBI:59789"/>
    </ligand>
</feature>
<dbReference type="InterPro" id="IPR029063">
    <property type="entry name" value="SAM-dependent_MTases_sf"/>
</dbReference>
<dbReference type="SMART" id="SM00650">
    <property type="entry name" value="rADc"/>
    <property type="match status" value="1"/>
</dbReference>
<comment type="subcellular location">
    <subcellularLocation>
        <location evidence="7">Cytoplasm</location>
    </subcellularLocation>
</comment>
<feature type="binding site" evidence="7 8">
    <location>
        <position position="84"/>
    </location>
    <ligand>
        <name>S-adenosyl-L-methionine</name>
        <dbReference type="ChEBI" id="CHEBI:59789"/>
    </ligand>
</feature>
<feature type="binding site" evidence="7 8">
    <location>
        <position position="111"/>
    </location>
    <ligand>
        <name>S-adenosyl-L-methionine</name>
        <dbReference type="ChEBI" id="CHEBI:59789"/>
    </ligand>
</feature>
<gene>
    <name evidence="7 10" type="primary">rsmA</name>
    <name evidence="7" type="synonym">ksgA</name>
    <name evidence="10" type="ORF">HXK26_01700</name>
</gene>
<dbReference type="Gene3D" id="1.10.8.100">
    <property type="entry name" value="Ribosomal RNA adenine dimethylase-like, domain 2"/>
    <property type="match status" value="1"/>
</dbReference>
<dbReference type="Pfam" id="PF00398">
    <property type="entry name" value="RrnaAD"/>
    <property type="match status" value="1"/>
</dbReference>
<reference evidence="10" key="1">
    <citation type="submission" date="2020-04" db="EMBL/GenBank/DDBJ databases">
        <title>Deep metagenomics examines the oral microbiome during advanced dental caries in children, revealing novel taxa and co-occurrences with host molecules.</title>
        <authorList>
            <person name="Baker J.L."/>
            <person name="Morton J.T."/>
            <person name="Dinis M."/>
            <person name="Alvarez R."/>
            <person name="Tran N.C."/>
            <person name="Knight R."/>
            <person name="Edlund A."/>
        </authorList>
    </citation>
    <scope>NUCLEOTIDE SEQUENCE</scope>
    <source>
        <strain evidence="10">JCVI_38_bin.5</strain>
    </source>
</reference>
<dbReference type="Proteomes" id="UP000698335">
    <property type="component" value="Unassembled WGS sequence"/>
</dbReference>
<dbReference type="AlphaFoldDB" id="A0A930VWJ0"/>
<dbReference type="NCBIfam" id="TIGR00755">
    <property type="entry name" value="ksgA"/>
    <property type="match status" value="1"/>
</dbReference>
<keyword evidence="2 7" id="KW-0698">rRNA processing</keyword>
<feature type="domain" description="Ribosomal RNA adenine methylase transferase N-terminal" evidence="9">
    <location>
        <begin position="43"/>
        <end position="236"/>
    </location>
</feature>
<dbReference type="PROSITE" id="PS01131">
    <property type="entry name" value="RRNA_A_DIMETH"/>
    <property type="match status" value="1"/>
</dbReference>
<keyword evidence="4 7" id="KW-0808">Transferase</keyword>
<protein>
    <recommendedName>
        <fullName evidence="7">Ribosomal RNA small subunit methyltransferase A</fullName>
        <ecNumber evidence="7">2.1.1.182</ecNumber>
    </recommendedName>
    <alternativeName>
        <fullName evidence="7">16S rRNA (adenine(1518)-N(6)/adenine(1519)-N(6))-dimethyltransferase</fullName>
    </alternativeName>
    <alternativeName>
        <fullName evidence="7">16S rRNA dimethyladenosine transferase</fullName>
    </alternativeName>
    <alternativeName>
        <fullName evidence="7">16S rRNA dimethylase</fullName>
    </alternativeName>
    <alternativeName>
        <fullName evidence="7">S-adenosylmethionine-6-N', N'-adenosyl(rRNA) dimethyltransferase</fullName>
    </alternativeName>
</protein>
<evidence type="ECO:0000256" key="1">
    <source>
        <dbReference type="ARBA" id="ARBA00022490"/>
    </source>
</evidence>
<evidence type="ECO:0000313" key="11">
    <source>
        <dbReference type="Proteomes" id="UP000698335"/>
    </source>
</evidence>
<keyword evidence="5 7" id="KW-0949">S-adenosyl-L-methionine</keyword>
<dbReference type="PANTHER" id="PTHR11727">
    <property type="entry name" value="DIMETHYLADENOSINE TRANSFERASE"/>
    <property type="match status" value="1"/>
</dbReference>
<feature type="binding site" evidence="7 8">
    <location>
        <position position="63"/>
    </location>
    <ligand>
        <name>S-adenosyl-L-methionine</name>
        <dbReference type="ChEBI" id="CHEBI:59789"/>
    </ligand>
</feature>
<dbReference type="GO" id="GO:0052908">
    <property type="term" value="F:16S rRNA (adenine(1518)-N(6)/adenine(1519)-N(6))-dimethyltransferase activity"/>
    <property type="evidence" value="ECO:0007669"/>
    <property type="project" value="UniProtKB-EC"/>
</dbReference>
<dbReference type="HAMAP" id="MF_00607">
    <property type="entry name" value="16SrRNA_methyltr_A"/>
    <property type="match status" value="1"/>
</dbReference>
<evidence type="ECO:0000256" key="4">
    <source>
        <dbReference type="ARBA" id="ARBA00022679"/>
    </source>
</evidence>
<proteinExistence type="inferred from homology"/>